<feature type="domain" description="Glycosyl transferase family 1" evidence="3">
    <location>
        <begin position="560"/>
        <end position="719"/>
    </location>
</feature>
<dbReference type="Pfam" id="PF13579">
    <property type="entry name" value="Glyco_trans_4_4"/>
    <property type="match status" value="1"/>
</dbReference>
<dbReference type="GO" id="GO:0016757">
    <property type="term" value="F:glycosyltransferase activity"/>
    <property type="evidence" value="ECO:0007669"/>
    <property type="project" value="UniProtKB-KW"/>
</dbReference>
<feature type="domain" description="Glycosyltransferase subfamily 4-like N-terminal" evidence="4">
    <location>
        <begin position="385"/>
        <end position="549"/>
    </location>
</feature>
<dbReference type="Pfam" id="PF13439">
    <property type="entry name" value="Glyco_transf_4"/>
    <property type="match status" value="1"/>
</dbReference>
<dbReference type="CDD" id="cd03801">
    <property type="entry name" value="GT4_PimA-like"/>
    <property type="match status" value="2"/>
</dbReference>
<accession>A0A4R1CKE2</accession>
<protein>
    <submittedName>
        <fullName evidence="6">Glycosyltransferase family 1 protein</fullName>
    </submittedName>
</protein>
<reference evidence="6 7" key="1">
    <citation type="submission" date="2019-03" db="EMBL/GenBank/DDBJ databases">
        <authorList>
            <person name="Kim M.K.M."/>
        </authorList>
    </citation>
    <scope>NUCLEOTIDE SEQUENCE [LARGE SCALE GENOMIC DNA]</scope>
    <source>
        <strain evidence="6 7">18JY15-6</strain>
    </source>
</reference>
<keyword evidence="2 6" id="KW-0808">Transferase</keyword>
<dbReference type="EMBL" id="SJZJ01000002">
    <property type="protein sequence ID" value="TCJ30885.1"/>
    <property type="molecule type" value="Genomic_DNA"/>
</dbReference>
<evidence type="ECO:0000259" key="5">
    <source>
        <dbReference type="Pfam" id="PF13579"/>
    </source>
</evidence>
<keyword evidence="1" id="KW-0328">Glycosyltransferase</keyword>
<keyword evidence="7" id="KW-1185">Reference proteome</keyword>
<dbReference type="AlphaFoldDB" id="A0A4R1CKE2"/>
<feature type="domain" description="Glycosyl transferase family 1" evidence="3">
    <location>
        <begin position="196"/>
        <end position="332"/>
    </location>
</feature>
<name>A0A4R1CKE2_9ACTN</name>
<dbReference type="PANTHER" id="PTHR45947:SF3">
    <property type="entry name" value="SULFOQUINOVOSYL TRANSFERASE SQD2"/>
    <property type="match status" value="1"/>
</dbReference>
<dbReference type="Pfam" id="PF00534">
    <property type="entry name" value="Glycos_transf_1"/>
    <property type="match status" value="2"/>
</dbReference>
<evidence type="ECO:0000256" key="1">
    <source>
        <dbReference type="ARBA" id="ARBA00022676"/>
    </source>
</evidence>
<organism evidence="6 7">
    <name type="scientific">Nocardioides jejuensis</name>
    <dbReference type="NCBI Taxonomy" id="2502782"/>
    <lineage>
        <taxon>Bacteria</taxon>
        <taxon>Bacillati</taxon>
        <taxon>Actinomycetota</taxon>
        <taxon>Actinomycetes</taxon>
        <taxon>Propionibacteriales</taxon>
        <taxon>Nocardioidaceae</taxon>
        <taxon>Nocardioides</taxon>
    </lineage>
</organism>
<dbReference type="SUPFAM" id="SSF53756">
    <property type="entry name" value="UDP-Glycosyltransferase/glycogen phosphorylase"/>
    <property type="match status" value="2"/>
</dbReference>
<sequence length="746" mass="79902">MSTVLQVSHYYPPHIGGLERVVFEVAHGLQERGHDVEVLTSALGASPGTIDEGGVRVHRMRALNPFERFAVPFPLFLPSFLVAAWKAIGRADVVQIHDMLYISSWVAALFCRIRRTPYVVTCHVGIVDHPSRLVLAVQRIVHRTLGQLVLSGAAQLHPITEIIEQQLRTAAPSTRTVLLPNGVDQEFFRPAVPGERAEIRARYGLPADEPLVLFVGRPVPKKGHHIVAAAGGDGFRLVFVGVDGPNEPGGPIHLGSRSVDEVAEIYRAADVFICASVGEAPLTVQEAMSSGITAIINDDPFLRALDLTAGARYIAMSPEALRAAITDVLAQDTAALGAAARAEIAGHHSRAAQVERLEALLAEAVAGPEVLRVALLTPRYVPHTGGVEKYVEQLAVAFRDAPDVEVLVVTTHRGWRRRTETVDGVEVIRLPAPLQLGETLLNPWWALALPRLFRRRQVDVVNAHSPGPGLAETASFRSGDVPVVMTYHSGSMVKGDDAPPWMNVLLRSWERWVLPRAFRRSAALIACSTTSLAHDTGRATVIPPSVDTSAFLPGSWPRPLTITYVGRIEAASRWKGLQVLVDALPLVAQRVAGVRLEMVGDGDDVAVLGEQATRLGVADLIDWRGALPHDAVARHLASTTVAVLPSLTDAEAFGTVIVEAMACGTPVVGSTVGGIPGNISDGVNGFLVSPGDPQALADALVRILEDPDLARRLGEQAREVAVSRFDLAARNEATQTVLRAAAGRGA</sequence>
<evidence type="ECO:0000259" key="4">
    <source>
        <dbReference type="Pfam" id="PF13439"/>
    </source>
</evidence>
<dbReference type="GO" id="GO:1901137">
    <property type="term" value="P:carbohydrate derivative biosynthetic process"/>
    <property type="evidence" value="ECO:0007669"/>
    <property type="project" value="UniProtKB-ARBA"/>
</dbReference>
<comment type="caution">
    <text evidence="6">The sequence shown here is derived from an EMBL/GenBank/DDBJ whole genome shotgun (WGS) entry which is preliminary data.</text>
</comment>
<dbReference type="OrthoDB" id="9810929at2"/>
<dbReference type="Gene3D" id="3.40.50.2000">
    <property type="entry name" value="Glycogen Phosphorylase B"/>
    <property type="match status" value="4"/>
</dbReference>
<dbReference type="InterPro" id="IPR001296">
    <property type="entry name" value="Glyco_trans_1"/>
</dbReference>
<dbReference type="InterPro" id="IPR028098">
    <property type="entry name" value="Glyco_trans_4-like_N"/>
</dbReference>
<evidence type="ECO:0000256" key="2">
    <source>
        <dbReference type="ARBA" id="ARBA00022679"/>
    </source>
</evidence>
<dbReference type="RefSeq" id="WP_131581533.1">
    <property type="nucleotide sequence ID" value="NZ_SJZJ01000002.1"/>
</dbReference>
<dbReference type="PANTHER" id="PTHR45947">
    <property type="entry name" value="SULFOQUINOVOSYL TRANSFERASE SQD2"/>
    <property type="match status" value="1"/>
</dbReference>
<evidence type="ECO:0000313" key="6">
    <source>
        <dbReference type="EMBL" id="TCJ30885.1"/>
    </source>
</evidence>
<evidence type="ECO:0000259" key="3">
    <source>
        <dbReference type="Pfam" id="PF00534"/>
    </source>
</evidence>
<dbReference type="InterPro" id="IPR050194">
    <property type="entry name" value="Glycosyltransferase_grp1"/>
</dbReference>
<proteinExistence type="predicted"/>
<gene>
    <name evidence="6" type="ORF">EPD65_02280</name>
</gene>
<dbReference type="Proteomes" id="UP000295453">
    <property type="component" value="Unassembled WGS sequence"/>
</dbReference>
<feature type="domain" description="Glycosyltransferase subfamily 4-like N-terminal" evidence="5">
    <location>
        <begin position="16"/>
        <end position="182"/>
    </location>
</feature>
<evidence type="ECO:0000313" key="7">
    <source>
        <dbReference type="Proteomes" id="UP000295453"/>
    </source>
</evidence>